<dbReference type="OrthoDB" id="2576082at2759"/>
<sequence length="130" mass="14444">MDEAPIVGQDVLVEDNDPRVVYSPPGAWTIPPDQLSHIYHGHTYHFTRNESAIATLHFNGSRIWYYSDFNSDHGSYTVIIDSENPVIASSVDGSTYRGQQLLFSTALDPGPHTIVITNTDNGRAMGVDYF</sequence>
<dbReference type="AlphaFoldDB" id="A0A165F9Y7"/>
<dbReference type="Gene3D" id="2.60.120.260">
    <property type="entry name" value="Galactose-binding domain-like"/>
    <property type="match status" value="1"/>
</dbReference>
<evidence type="ECO:0000313" key="2">
    <source>
        <dbReference type="Proteomes" id="UP000077266"/>
    </source>
</evidence>
<gene>
    <name evidence="1" type="ORF">EXIGLDRAFT_772546</name>
</gene>
<evidence type="ECO:0000313" key="1">
    <source>
        <dbReference type="EMBL" id="KZV88654.1"/>
    </source>
</evidence>
<dbReference type="InParanoid" id="A0A165F9Y7"/>
<dbReference type="STRING" id="1314781.A0A165F9Y7"/>
<name>A0A165F9Y7_EXIGL</name>
<dbReference type="Proteomes" id="UP000077266">
    <property type="component" value="Unassembled WGS sequence"/>
</dbReference>
<proteinExistence type="predicted"/>
<dbReference type="EMBL" id="KV426095">
    <property type="protein sequence ID" value="KZV88654.1"/>
    <property type="molecule type" value="Genomic_DNA"/>
</dbReference>
<reference evidence="1 2" key="1">
    <citation type="journal article" date="2016" name="Mol. Biol. Evol.">
        <title>Comparative Genomics of Early-Diverging Mushroom-Forming Fungi Provides Insights into the Origins of Lignocellulose Decay Capabilities.</title>
        <authorList>
            <person name="Nagy L.G."/>
            <person name="Riley R."/>
            <person name="Tritt A."/>
            <person name="Adam C."/>
            <person name="Daum C."/>
            <person name="Floudas D."/>
            <person name="Sun H."/>
            <person name="Yadav J.S."/>
            <person name="Pangilinan J."/>
            <person name="Larsson K.H."/>
            <person name="Matsuura K."/>
            <person name="Barry K."/>
            <person name="Labutti K."/>
            <person name="Kuo R."/>
            <person name="Ohm R.A."/>
            <person name="Bhattacharya S.S."/>
            <person name="Shirouzu T."/>
            <person name="Yoshinaga Y."/>
            <person name="Martin F.M."/>
            <person name="Grigoriev I.V."/>
            <person name="Hibbett D.S."/>
        </authorList>
    </citation>
    <scope>NUCLEOTIDE SEQUENCE [LARGE SCALE GENOMIC DNA]</scope>
    <source>
        <strain evidence="1 2">HHB12029</strain>
    </source>
</reference>
<keyword evidence="2" id="KW-1185">Reference proteome</keyword>
<protein>
    <submittedName>
        <fullName evidence="1">Uncharacterized protein</fullName>
    </submittedName>
</protein>
<accession>A0A165F9Y7</accession>
<organism evidence="1 2">
    <name type="scientific">Exidia glandulosa HHB12029</name>
    <dbReference type="NCBI Taxonomy" id="1314781"/>
    <lineage>
        <taxon>Eukaryota</taxon>
        <taxon>Fungi</taxon>
        <taxon>Dikarya</taxon>
        <taxon>Basidiomycota</taxon>
        <taxon>Agaricomycotina</taxon>
        <taxon>Agaricomycetes</taxon>
        <taxon>Auriculariales</taxon>
        <taxon>Exidiaceae</taxon>
        <taxon>Exidia</taxon>
    </lineage>
</organism>